<evidence type="ECO:0000313" key="1">
    <source>
        <dbReference type="EMBL" id="CAK0829165.1"/>
    </source>
</evidence>
<evidence type="ECO:0000313" key="2">
    <source>
        <dbReference type="Proteomes" id="UP001189429"/>
    </source>
</evidence>
<dbReference type="Proteomes" id="UP001189429">
    <property type="component" value="Unassembled WGS sequence"/>
</dbReference>
<reference evidence="1" key="1">
    <citation type="submission" date="2023-10" db="EMBL/GenBank/DDBJ databases">
        <authorList>
            <person name="Chen Y."/>
            <person name="Shah S."/>
            <person name="Dougan E. K."/>
            <person name="Thang M."/>
            <person name="Chan C."/>
        </authorList>
    </citation>
    <scope>NUCLEOTIDE SEQUENCE [LARGE SCALE GENOMIC DNA]</scope>
</reference>
<organism evidence="1 2">
    <name type="scientific">Prorocentrum cordatum</name>
    <dbReference type="NCBI Taxonomy" id="2364126"/>
    <lineage>
        <taxon>Eukaryota</taxon>
        <taxon>Sar</taxon>
        <taxon>Alveolata</taxon>
        <taxon>Dinophyceae</taxon>
        <taxon>Prorocentrales</taxon>
        <taxon>Prorocentraceae</taxon>
        <taxon>Prorocentrum</taxon>
    </lineage>
</organism>
<sequence>VAGDSIGYLASRLDEVQTEIDCLSQYAFNQHAKTPLSELAWWCIEDECYPLRGGLTVVTDGSKYAH</sequence>
<gene>
    <name evidence="1" type="ORF">PCOR1329_LOCUS28191</name>
</gene>
<keyword evidence="2" id="KW-1185">Reference proteome</keyword>
<accession>A0ABN9SBH8</accession>
<feature type="non-terminal residue" evidence="1">
    <location>
        <position position="66"/>
    </location>
</feature>
<comment type="caution">
    <text evidence="1">The sequence shown here is derived from an EMBL/GenBank/DDBJ whole genome shotgun (WGS) entry which is preliminary data.</text>
</comment>
<protein>
    <submittedName>
        <fullName evidence="1">Uncharacterized protein</fullName>
    </submittedName>
</protein>
<dbReference type="EMBL" id="CAUYUJ010010351">
    <property type="protein sequence ID" value="CAK0829165.1"/>
    <property type="molecule type" value="Genomic_DNA"/>
</dbReference>
<feature type="non-terminal residue" evidence="1">
    <location>
        <position position="1"/>
    </location>
</feature>
<proteinExistence type="predicted"/>
<name>A0ABN9SBH8_9DINO</name>